<feature type="domain" description="DUF305" evidence="1">
    <location>
        <begin position="1"/>
        <end position="51"/>
    </location>
</feature>
<reference evidence="2 3" key="1">
    <citation type="submission" date="2018-04" db="EMBL/GenBank/DDBJ databases">
        <title>Genome of Nocardioides gansuensis WSJ-1.</title>
        <authorList>
            <person name="Wu S."/>
            <person name="Wang G."/>
        </authorList>
    </citation>
    <scope>NUCLEOTIDE SEQUENCE [LARGE SCALE GENOMIC DNA]</scope>
    <source>
        <strain evidence="2 3">WSJ-1</strain>
    </source>
</reference>
<dbReference type="Proteomes" id="UP000246018">
    <property type="component" value="Unassembled WGS sequence"/>
</dbReference>
<evidence type="ECO:0000313" key="2">
    <source>
        <dbReference type="EMBL" id="PVG83564.1"/>
    </source>
</evidence>
<gene>
    <name evidence="2" type="ORF">DDE18_04320</name>
</gene>
<evidence type="ECO:0000259" key="1">
    <source>
        <dbReference type="Pfam" id="PF03713"/>
    </source>
</evidence>
<keyword evidence="3" id="KW-1185">Reference proteome</keyword>
<accession>A0A2T8FCY4</accession>
<dbReference type="Pfam" id="PF03713">
    <property type="entry name" value="DUF305"/>
    <property type="match status" value="1"/>
</dbReference>
<dbReference type="OrthoDB" id="26872at2"/>
<name>A0A2T8FCY4_9ACTN</name>
<dbReference type="EMBL" id="QDGZ01000002">
    <property type="protein sequence ID" value="PVG83564.1"/>
    <property type="molecule type" value="Genomic_DNA"/>
</dbReference>
<dbReference type="InterPro" id="IPR005183">
    <property type="entry name" value="DUF305_CopM-like"/>
</dbReference>
<protein>
    <recommendedName>
        <fullName evidence="1">DUF305 domain-containing protein</fullName>
    </recommendedName>
</protein>
<dbReference type="Gene3D" id="1.20.1260.10">
    <property type="match status" value="1"/>
</dbReference>
<comment type="caution">
    <text evidence="2">The sequence shown here is derived from an EMBL/GenBank/DDBJ whole genome shotgun (WGS) entry which is preliminary data.</text>
</comment>
<organism evidence="2 3">
    <name type="scientific">Nocardioides gansuensis</name>
    <dbReference type="NCBI Taxonomy" id="2138300"/>
    <lineage>
        <taxon>Bacteria</taxon>
        <taxon>Bacillati</taxon>
        <taxon>Actinomycetota</taxon>
        <taxon>Actinomycetes</taxon>
        <taxon>Propionibacteriales</taxon>
        <taxon>Nocardioidaceae</taxon>
        <taxon>Nocardioides</taxon>
    </lineage>
</organism>
<sequence length="104" mass="11849">MAQHPGQAVLMSELARQNRDPRVGQLASAIRLNQLVEIAQWQGMFSMWVNAGWAVAIRWNGCTSSPKGTTTTPSRRRMCRRCLAWPVRRSSISCKVFRRGRFCL</sequence>
<proteinExistence type="predicted"/>
<dbReference type="InterPro" id="IPR012347">
    <property type="entry name" value="Ferritin-like"/>
</dbReference>
<dbReference type="AlphaFoldDB" id="A0A2T8FCY4"/>
<evidence type="ECO:0000313" key="3">
    <source>
        <dbReference type="Proteomes" id="UP000246018"/>
    </source>
</evidence>